<name>A0A395LX20_9BACT</name>
<reference evidence="1 2" key="1">
    <citation type="journal article" date="2011" name="ISME J.">
        <title>Community ecology of hot spring cyanobacterial mats: predominant populations and their functional potential.</title>
        <authorList>
            <person name="Klatt C.G."/>
            <person name="Wood J.M."/>
            <person name="Rusch D.B."/>
            <person name="Bateson M.M."/>
            <person name="Hamamura N."/>
            <person name="Heidelberg J.F."/>
            <person name="Grossman A.R."/>
            <person name="Bhaya D."/>
            <person name="Cohan F.M."/>
            <person name="Kuhl M."/>
            <person name="Bryant D.A."/>
            <person name="Ward D.M."/>
        </authorList>
    </citation>
    <scope>NUCLEOTIDE SEQUENCE [LARGE SCALE GENOMIC DNA]</scope>
    <source>
        <strain evidence="1">OS</strain>
    </source>
</reference>
<evidence type="ECO:0000313" key="1">
    <source>
        <dbReference type="EMBL" id="RFM23150.1"/>
    </source>
</evidence>
<dbReference type="EMBL" id="PHFL01000070">
    <property type="protein sequence ID" value="RFM23150.1"/>
    <property type="molecule type" value="Genomic_DNA"/>
</dbReference>
<dbReference type="AlphaFoldDB" id="A0A395LX20"/>
<evidence type="ECO:0000313" key="2">
    <source>
        <dbReference type="Proteomes" id="UP000266389"/>
    </source>
</evidence>
<gene>
    <name evidence="1" type="ORF">D0433_12855</name>
</gene>
<proteinExistence type="predicted"/>
<accession>A0A395LX20</accession>
<comment type="caution">
    <text evidence="1">The sequence shown here is derived from an EMBL/GenBank/DDBJ whole genome shotgun (WGS) entry which is preliminary data.</text>
</comment>
<protein>
    <submittedName>
        <fullName evidence="1">Uncharacterized protein</fullName>
    </submittedName>
</protein>
<organism evidence="1 2">
    <name type="scientific">Candidatus Thermochlorobacter aerophilus</name>
    <dbReference type="NCBI Taxonomy" id="1868324"/>
    <lineage>
        <taxon>Bacteria</taxon>
        <taxon>Pseudomonadati</taxon>
        <taxon>Chlorobiota</taxon>
        <taxon>Chlorobiia</taxon>
        <taxon>Chlorobiales</taxon>
        <taxon>Candidatus Thermochlorobacteriaceae</taxon>
        <taxon>Candidatus Thermochlorobacter</taxon>
    </lineage>
</organism>
<sequence length="73" mass="8286">MQTSLSFCKERDNRVRLSETLAITLPKNLLLLTSALARFIQSFFKPRHFRFYAADLTLSADADVPLLLQGEGQ</sequence>
<dbReference type="Proteomes" id="UP000266389">
    <property type="component" value="Unassembled WGS sequence"/>
</dbReference>